<evidence type="ECO:0000256" key="1">
    <source>
        <dbReference type="SAM" id="MobiDB-lite"/>
    </source>
</evidence>
<name>A0A8H8BS26_9HELO</name>
<evidence type="ECO:0000313" key="3">
    <source>
        <dbReference type="EMBL" id="KAG4421853.1"/>
    </source>
</evidence>
<dbReference type="EMBL" id="JAFJYH010000058">
    <property type="protein sequence ID" value="KAG4421853.1"/>
    <property type="molecule type" value="Genomic_DNA"/>
</dbReference>
<dbReference type="SUPFAM" id="SSF53300">
    <property type="entry name" value="vWA-like"/>
    <property type="match status" value="1"/>
</dbReference>
<dbReference type="Pfam" id="PF00092">
    <property type="entry name" value="VWA"/>
    <property type="match status" value="1"/>
</dbReference>
<keyword evidence="4" id="KW-1185">Reference proteome</keyword>
<dbReference type="PANTHER" id="PTHR34706:SF1">
    <property type="entry name" value="VWFA DOMAIN-CONTAINING PROTEIN"/>
    <property type="match status" value="1"/>
</dbReference>
<sequence length="401" mass="42559">MSHRSTIVMPTGSAWGLQPEPTPSRSLFGSIRKLGRKSSNVSQRSTNSTHSANSDLNTPTTPTFRGPGDMNPFADRDEASRRRSPSPLANPSPATRRPDRPGMNAFTVPSNEPPPAYTPSPTVQSGPTLDSEISELAAPAPPPAAETTPAPAPTTSGGEDPYSFLGTFDTTLLIDDSGSMAGRSWREVGQAISTIAPIVTQHDEDGIDVYFMNHKSSNPGAPSEGIAPGGYRGIKRAATVHEIFERVRPQGGTPTGIRVHNILKPYLAKLESEMAAGRELKPLNLIVLTDGVPSDDVESVLLSAAKKLDKLEAPPFQIGVQFFQVGNEEGAKEALEELDDGLSELVEGGVRDIVDTVTWTGGRSSSDGGIGLTGDGILKAVLGAVVKRLDRRRASGEVRRR</sequence>
<dbReference type="OrthoDB" id="2142040at2759"/>
<proteinExistence type="predicted"/>
<reference evidence="3" key="1">
    <citation type="submission" date="2021-02" db="EMBL/GenBank/DDBJ databases">
        <title>Genome sequence Cadophora malorum strain M34.</title>
        <authorList>
            <person name="Stefanovic E."/>
            <person name="Vu D."/>
            <person name="Scully C."/>
            <person name="Dijksterhuis J."/>
            <person name="Roader J."/>
            <person name="Houbraken J."/>
        </authorList>
    </citation>
    <scope>NUCLEOTIDE SEQUENCE</scope>
    <source>
        <strain evidence="3">M34</strain>
    </source>
</reference>
<dbReference type="InterPro" id="IPR036465">
    <property type="entry name" value="vWFA_dom_sf"/>
</dbReference>
<dbReference type="SMART" id="SM00327">
    <property type="entry name" value="VWA"/>
    <property type="match status" value="1"/>
</dbReference>
<feature type="compositionally biased region" description="Polar residues" evidence="1">
    <location>
        <begin position="37"/>
        <end position="63"/>
    </location>
</feature>
<protein>
    <recommendedName>
        <fullName evidence="2">VWFA domain-containing protein</fullName>
    </recommendedName>
</protein>
<feature type="domain" description="VWFA" evidence="2">
    <location>
        <begin position="169"/>
        <end position="339"/>
    </location>
</feature>
<dbReference type="PANTHER" id="PTHR34706">
    <property type="entry name" value="SLR1338 PROTEIN"/>
    <property type="match status" value="1"/>
</dbReference>
<gene>
    <name evidence="3" type="ORF">IFR04_004965</name>
</gene>
<feature type="compositionally biased region" description="Low complexity" evidence="1">
    <location>
        <begin position="145"/>
        <end position="155"/>
    </location>
</feature>
<organism evidence="3 4">
    <name type="scientific">Cadophora malorum</name>
    <dbReference type="NCBI Taxonomy" id="108018"/>
    <lineage>
        <taxon>Eukaryota</taxon>
        <taxon>Fungi</taxon>
        <taxon>Dikarya</taxon>
        <taxon>Ascomycota</taxon>
        <taxon>Pezizomycotina</taxon>
        <taxon>Leotiomycetes</taxon>
        <taxon>Helotiales</taxon>
        <taxon>Ploettnerulaceae</taxon>
        <taxon>Cadophora</taxon>
    </lineage>
</organism>
<accession>A0A8H8BS26</accession>
<dbReference type="PROSITE" id="PS50234">
    <property type="entry name" value="VWFA"/>
    <property type="match status" value="1"/>
</dbReference>
<dbReference type="InterPro" id="IPR002035">
    <property type="entry name" value="VWF_A"/>
</dbReference>
<dbReference type="Proteomes" id="UP000664132">
    <property type="component" value="Unassembled WGS sequence"/>
</dbReference>
<evidence type="ECO:0000313" key="4">
    <source>
        <dbReference type="Proteomes" id="UP000664132"/>
    </source>
</evidence>
<evidence type="ECO:0000259" key="2">
    <source>
        <dbReference type="PROSITE" id="PS50234"/>
    </source>
</evidence>
<dbReference type="AlphaFoldDB" id="A0A8H8BS26"/>
<comment type="caution">
    <text evidence="3">The sequence shown here is derived from an EMBL/GenBank/DDBJ whole genome shotgun (WGS) entry which is preliminary data.</text>
</comment>
<dbReference type="Gene3D" id="3.40.50.410">
    <property type="entry name" value="von Willebrand factor, type A domain"/>
    <property type="match status" value="1"/>
</dbReference>
<feature type="region of interest" description="Disordered" evidence="1">
    <location>
        <begin position="1"/>
        <end position="160"/>
    </location>
</feature>
<feature type="compositionally biased region" description="Polar residues" evidence="1">
    <location>
        <begin position="119"/>
        <end position="128"/>
    </location>
</feature>